<gene>
    <name evidence="2" type="ORF">HMPREF0663_10959</name>
</gene>
<protein>
    <recommendedName>
        <fullName evidence="4">Tat pathway signal sequence domain protein</fullName>
    </recommendedName>
</protein>
<evidence type="ECO:0000313" key="2">
    <source>
        <dbReference type="EMBL" id="EFZ37501.1"/>
    </source>
</evidence>
<proteinExistence type="predicted"/>
<organism evidence="2 3">
    <name type="scientific">Hoylesella oralis ATCC 33269</name>
    <dbReference type="NCBI Taxonomy" id="873533"/>
    <lineage>
        <taxon>Bacteria</taxon>
        <taxon>Pseudomonadati</taxon>
        <taxon>Bacteroidota</taxon>
        <taxon>Bacteroidia</taxon>
        <taxon>Bacteroidales</taxon>
        <taxon>Prevotellaceae</taxon>
        <taxon>Hoylesella</taxon>
    </lineage>
</organism>
<dbReference type="AlphaFoldDB" id="E7RP58"/>
<feature type="chain" id="PRO_5003224106" description="Tat pathway signal sequence domain protein" evidence="1">
    <location>
        <begin position="22"/>
        <end position="197"/>
    </location>
</feature>
<evidence type="ECO:0000256" key="1">
    <source>
        <dbReference type="SAM" id="SignalP"/>
    </source>
</evidence>
<feature type="signal peptide" evidence="1">
    <location>
        <begin position="1"/>
        <end position="21"/>
    </location>
</feature>
<comment type="caution">
    <text evidence="2">The sequence shown here is derived from an EMBL/GenBank/DDBJ whole genome shotgun (WGS) entry which is preliminary data.</text>
</comment>
<dbReference type="STRING" id="28134.SAMN05444288_1789"/>
<keyword evidence="1" id="KW-0732">Signal</keyword>
<keyword evidence="3" id="KW-1185">Reference proteome</keyword>
<evidence type="ECO:0008006" key="4">
    <source>
        <dbReference type="Google" id="ProtNLM"/>
    </source>
</evidence>
<evidence type="ECO:0000313" key="3">
    <source>
        <dbReference type="Proteomes" id="UP000005580"/>
    </source>
</evidence>
<dbReference type="EMBL" id="AEPE02000003">
    <property type="protein sequence ID" value="EFZ37501.1"/>
    <property type="molecule type" value="Genomic_DNA"/>
</dbReference>
<reference evidence="2" key="1">
    <citation type="submission" date="2011-01" db="EMBL/GenBank/DDBJ databases">
        <authorList>
            <person name="Muzny D."/>
            <person name="Qin X."/>
            <person name="Buhay C."/>
            <person name="Dugan-Rocha S."/>
            <person name="Ding Y."/>
            <person name="Chen G."/>
            <person name="Hawes A."/>
            <person name="Holder M."/>
            <person name="Jhangiani S."/>
            <person name="Johnson A."/>
            <person name="Khan Z."/>
            <person name="Li Z."/>
            <person name="Liu W."/>
            <person name="Liu X."/>
            <person name="Perez L."/>
            <person name="Shen H."/>
            <person name="Wang Q."/>
            <person name="Watt J."/>
            <person name="Xi L."/>
            <person name="Xin Y."/>
            <person name="Zhou J."/>
            <person name="Deng J."/>
            <person name="Jiang H."/>
            <person name="Liu Y."/>
            <person name="Qu J."/>
            <person name="Song X.-Z."/>
            <person name="Zhang L."/>
            <person name="Villasana D."/>
            <person name="Johnson A."/>
            <person name="Liu J."/>
            <person name="Liyanage D."/>
            <person name="Lorensuhewa L."/>
            <person name="Robinson T."/>
            <person name="Song A."/>
            <person name="Song B.-B."/>
            <person name="Dinh H."/>
            <person name="Thornton R."/>
            <person name="Coyle M."/>
            <person name="Francisco L."/>
            <person name="Jackson L."/>
            <person name="Javaid M."/>
            <person name="Korchina V."/>
            <person name="Kovar C."/>
            <person name="Mata R."/>
            <person name="Mathew T."/>
            <person name="Ngo R."/>
            <person name="Nguyen L."/>
            <person name="Nguyen N."/>
            <person name="Okwuonu G."/>
            <person name="Ongeri F."/>
            <person name="Pham C."/>
            <person name="Simmons D."/>
            <person name="Wilczek-Boney K."/>
            <person name="Hale W."/>
            <person name="Jakkamsetti A."/>
            <person name="Pham P."/>
            <person name="Ruth R."/>
            <person name="San Lucas F."/>
            <person name="Warren J."/>
            <person name="Zhang J."/>
            <person name="Zhao Z."/>
            <person name="Zhou C."/>
            <person name="Zhu D."/>
            <person name="Lee S."/>
            <person name="Bess C."/>
            <person name="Blankenburg K."/>
            <person name="Forbes L."/>
            <person name="Fu Q."/>
            <person name="Gubbala S."/>
            <person name="Hirani K."/>
            <person name="Jayaseelan J.C."/>
            <person name="Lara F."/>
            <person name="Munidasa M."/>
            <person name="Palculict T."/>
            <person name="Patil S."/>
            <person name="Pu L.-L."/>
            <person name="Saada N."/>
            <person name="Tang L."/>
            <person name="Weissenberger G."/>
            <person name="Zhu Y."/>
            <person name="Hemphill L."/>
            <person name="Shang Y."/>
            <person name="Youmans B."/>
            <person name="Ayvaz T."/>
            <person name="Ross M."/>
            <person name="Santibanez J."/>
            <person name="Aqrawi P."/>
            <person name="Gross S."/>
            <person name="Joshi V."/>
            <person name="Fowler G."/>
            <person name="Nazareth L."/>
            <person name="Reid J."/>
            <person name="Worley K."/>
            <person name="Petrosino J."/>
            <person name="Highlander S."/>
            <person name="Gibbs R."/>
        </authorList>
    </citation>
    <scope>NUCLEOTIDE SEQUENCE [LARGE SCALE GENOMIC DNA]</scope>
    <source>
        <strain evidence="2">ATCC 33269</strain>
    </source>
</reference>
<sequence length="197" mass="22451">MKRVLTMLTAAMLLAVAPLSAQNKKTETKESFGKKVSKFWKKTKKEMEDAGHELGDAIGFEDRIAREDDLVKVDGTYYMPIYKVNLYKGADADEYCEASRKKFGARYPNADIQSVVIPQADWISKTVKQNDKIKGYQQTLYCYVLARDGNDGYIYAKFVYARYKDVGGTYNPVSGMWGTWERTDVIPNATYTKLLNK</sequence>
<dbReference type="HOGENOM" id="CLU_1383035_0_0_10"/>
<name>E7RP58_9BACT</name>
<accession>E7RP58</accession>
<dbReference type="Proteomes" id="UP000005580">
    <property type="component" value="Unassembled WGS sequence"/>
</dbReference>
<dbReference type="RefSeq" id="WP_004368184.1">
    <property type="nucleotide sequence ID" value="NZ_GL833116.1"/>
</dbReference>